<organism evidence="2 3">
    <name type="scientific">Chitinophaga arvensicola</name>
    <dbReference type="NCBI Taxonomy" id="29529"/>
    <lineage>
        <taxon>Bacteria</taxon>
        <taxon>Pseudomonadati</taxon>
        <taxon>Bacteroidota</taxon>
        <taxon>Chitinophagia</taxon>
        <taxon>Chitinophagales</taxon>
        <taxon>Chitinophagaceae</taxon>
        <taxon>Chitinophaga</taxon>
    </lineage>
</organism>
<dbReference type="EMBL" id="FOJG01000001">
    <property type="protein sequence ID" value="SEW12992.1"/>
    <property type="molecule type" value="Genomic_DNA"/>
</dbReference>
<proteinExistence type="predicted"/>
<accession>A0A1I0PF22</accession>
<dbReference type="OrthoDB" id="1525013at2"/>
<dbReference type="STRING" id="29529.SAMN04488122_0749"/>
<dbReference type="Proteomes" id="UP000199310">
    <property type="component" value="Unassembled WGS sequence"/>
</dbReference>
<sequence>MITAFWRKINLELLAWPLGLTLLYIMNPNERATSLCFFKNLGIPLCPGCGLGHGIHYFLHGQWSASIHHHWLAPVVVAVLLYRTIQLALIQLADFKQS</sequence>
<keyword evidence="1" id="KW-1133">Transmembrane helix</keyword>
<name>A0A1I0PF22_9BACT</name>
<dbReference type="AlphaFoldDB" id="A0A1I0PF22"/>
<feature type="transmembrane region" description="Helical" evidence="1">
    <location>
        <begin position="71"/>
        <end position="93"/>
    </location>
</feature>
<keyword evidence="1" id="KW-0812">Transmembrane</keyword>
<evidence type="ECO:0000256" key="1">
    <source>
        <dbReference type="SAM" id="Phobius"/>
    </source>
</evidence>
<keyword evidence="3" id="KW-1185">Reference proteome</keyword>
<reference evidence="3" key="1">
    <citation type="submission" date="2016-10" db="EMBL/GenBank/DDBJ databases">
        <authorList>
            <person name="Varghese N."/>
            <person name="Submissions S."/>
        </authorList>
    </citation>
    <scope>NUCLEOTIDE SEQUENCE [LARGE SCALE GENOMIC DNA]</scope>
    <source>
        <strain evidence="3">DSM 3695</strain>
    </source>
</reference>
<evidence type="ECO:0008006" key="4">
    <source>
        <dbReference type="Google" id="ProtNLM"/>
    </source>
</evidence>
<dbReference type="InterPro" id="IPR021215">
    <property type="entry name" value="DUF2752"/>
</dbReference>
<evidence type="ECO:0000313" key="2">
    <source>
        <dbReference type="EMBL" id="SEW12992.1"/>
    </source>
</evidence>
<keyword evidence="1" id="KW-0472">Membrane</keyword>
<protein>
    <recommendedName>
        <fullName evidence="4">DUF2752 domain-containing protein</fullName>
    </recommendedName>
</protein>
<evidence type="ECO:0000313" key="3">
    <source>
        <dbReference type="Proteomes" id="UP000199310"/>
    </source>
</evidence>
<feature type="transmembrane region" description="Helical" evidence="1">
    <location>
        <begin position="42"/>
        <end position="59"/>
    </location>
</feature>
<dbReference type="Pfam" id="PF10825">
    <property type="entry name" value="DUF2752"/>
    <property type="match status" value="1"/>
</dbReference>
<gene>
    <name evidence="2" type="ORF">SAMN04488122_0749</name>
</gene>